<name>A0ACC1PNA9_9PEZI</name>
<gene>
    <name evidence="1" type="ORF">NUW58_g1499</name>
</gene>
<organism evidence="1 2">
    <name type="scientific">Xylaria curta</name>
    <dbReference type="NCBI Taxonomy" id="42375"/>
    <lineage>
        <taxon>Eukaryota</taxon>
        <taxon>Fungi</taxon>
        <taxon>Dikarya</taxon>
        <taxon>Ascomycota</taxon>
        <taxon>Pezizomycotina</taxon>
        <taxon>Sordariomycetes</taxon>
        <taxon>Xylariomycetidae</taxon>
        <taxon>Xylariales</taxon>
        <taxon>Xylariaceae</taxon>
        <taxon>Xylaria</taxon>
    </lineage>
</organism>
<protein>
    <submittedName>
        <fullName evidence="1">Uncharacterized protein</fullName>
    </submittedName>
</protein>
<accession>A0ACC1PNA9</accession>
<sequence length="285" mass="31853">MERIRPRRRSKRNEGKPKRKEINSPIEGRATKLTLDSGLIFPYPPHISSQSQWDSDACAGRETTTFVPQDRGREETIAYLNAGTSESLHALLTERDQAAKQVQNGPKTRGTQEIQEILDQPSCKTVAQFHEVRQRSEMTVRYGTAGVVMYNFSKSWGWNRRNSTSRLPSLQLKSSGTMMRGVAPVSIPAVPFSPIDWFILPEPTTTQQPRSRQEFSESEHEGEMPGCLSPISEPGGWRDLGITGSIDEIPLDKGAYKLESCHLYPSNALLKAEATTAKVPSLIRD</sequence>
<dbReference type="Proteomes" id="UP001143856">
    <property type="component" value="Unassembled WGS sequence"/>
</dbReference>
<dbReference type="EMBL" id="JAPDGR010000162">
    <property type="protein sequence ID" value="KAJ2994673.1"/>
    <property type="molecule type" value="Genomic_DNA"/>
</dbReference>
<keyword evidence="2" id="KW-1185">Reference proteome</keyword>
<comment type="caution">
    <text evidence="1">The sequence shown here is derived from an EMBL/GenBank/DDBJ whole genome shotgun (WGS) entry which is preliminary data.</text>
</comment>
<proteinExistence type="predicted"/>
<reference evidence="1" key="1">
    <citation type="submission" date="2022-10" db="EMBL/GenBank/DDBJ databases">
        <title>Genome Sequence of Xylaria curta.</title>
        <authorList>
            <person name="Buettner E."/>
        </authorList>
    </citation>
    <scope>NUCLEOTIDE SEQUENCE</scope>
    <source>
        <strain evidence="1">Babe10</strain>
    </source>
</reference>
<evidence type="ECO:0000313" key="2">
    <source>
        <dbReference type="Proteomes" id="UP001143856"/>
    </source>
</evidence>
<evidence type="ECO:0000313" key="1">
    <source>
        <dbReference type="EMBL" id="KAJ2994673.1"/>
    </source>
</evidence>